<reference evidence="2" key="1">
    <citation type="submission" date="2021-10" db="EMBL/GenBank/DDBJ databases">
        <title>The diversity and Nitrogen Metabolism of Culturable Nitrate-Utilizing Bacteria Within the Oxygen Minimum Zone of the Changjiang (Yangtze River)Estuary.</title>
        <authorList>
            <person name="Zhang D."/>
            <person name="Zheng J."/>
            <person name="Liu S."/>
            <person name="He W."/>
        </authorList>
    </citation>
    <scope>NUCLEOTIDE SEQUENCE</scope>
    <source>
        <strain evidence="2">FXH-223</strain>
    </source>
</reference>
<dbReference type="SUPFAM" id="SSF109604">
    <property type="entry name" value="HD-domain/PDEase-like"/>
    <property type="match status" value="1"/>
</dbReference>
<dbReference type="AlphaFoldDB" id="A0A9Q3YN50"/>
<dbReference type="PANTHER" id="PTHR11373:SF4">
    <property type="entry name" value="DEOXYNUCLEOSIDE TRIPHOSPHATE TRIPHOSPHOHYDROLASE SAMHD1"/>
    <property type="match status" value="1"/>
</dbReference>
<proteinExistence type="predicted"/>
<dbReference type="GO" id="GO:0006203">
    <property type="term" value="P:dGTP catabolic process"/>
    <property type="evidence" value="ECO:0007669"/>
    <property type="project" value="TreeGrafter"/>
</dbReference>
<name>A0A9Q3YN50_9GAMM</name>
<organism evidence="2 3">
    <name type="scientific">Alloalcanivorax marinus</name>
    <dbReference type="NCBI Taxonomy" id="1177169"/>
    <lineage>
        <taxon>Bacteria</taxon>
        <taxon>Pseudomonadati</taxon>
        <taxon>Pseudomonadota</taxon>
        <taxon>Gammaproteobacteria</taxon>
        <taxon>Oceanospirillales</taxon>
        <taxon>Alcanivoracaceae</taxon>
        <taxon>Alloalcanivorax</taxon>
    </lineage>
</organism>
<evidence type="ECO:0000313" key="2">
    <source>
        <dbReference type="EMBL" id="MCC4309509.1"/>
    </source>
</evidence>
<dbReference type="RefSeq" id="WP_228234332.1">
    <property type="nucleotide sequence ID" value="NZ_ARXL01000075.1"/>
</dbReference>
<feature type="domain" description="HD/PDEase" evidence="1">
    <location>
        <begin position="43"/>
        <end position="252"/>
    </location>
</feature>
<dbReference type="Gene3D" id="1.10.3210.10">
    <property type="entry name" value="Hypothetical protein af1432"/>
    <property type="match status" value="1"/>
</dbReference>
<evidence type="ECO:0000259" key="1">
    <source>
        <dbReference type="SMART" id="SM00471"/>
    </source>
</evidence>
<sequence>MKQWRDDPVLNALLQSKAMQRLKDISFLGAIDYTSLVEAESEGDRSRWTHSLAVAAVTDFVAQSRRYNEETRRHLVAAALLHDIGHAPLSHSVEPFFKQHLGLGHHDLGHYFMDEDEELASLLKDHFDVDRIKHLIAGDVGFAYGDDLFSGPINVDTIDGILRSAKRFKEKIAYSPFELAEAAFLESDQESSTALLDQFWELKGRMYEQYIVSETGILADAYSQFYFENQSVSLSQGELVSTEREWRHAYPELFHGLETLSEYKDGDALEGRGAAYVSRCYYVVPSEKNHHARYQVKKYKKEIHFGLSANKHKEGMRDGIHRKESCLYQ</sequence>
<dbReference type="InterPro" id="IPR050135">
    <property type="entry name" value="dGTPase-like"/>
</dbReference>
<gene>
    <name evidence="2" type="ORF">LL252_13115</name>
</gene>
<dbReference type="EMBL" id="JAJGNA010000017">
    <property type="protein sequence ID" value="MCC4309509.1"/>
    <property type="molecule type" value="Genomic_DNA"/>
</dbReference>
<evidence type="ECO:0000313" key="3">
    <source>
        <dbReference type="Proteomes" id="UP001108027"/>
    </source>
</evidence>
<dbReference type="SMART" id="SM00471">
    <property type="entry name" value="HDc"/>
    <property type="match status" value="1"/>
</dbReference>
<dbReference type="CDD" id="cd00077">
    <property type="entry name" value="HDc"/>
    <property type="match status" value="1"/>
</dbReference>
<comment type="caution">
    <text evidence="2">The sequence shown here is derived from an EMBL/GenBank/DDBJ whole genome shotgun (WGS) entry which is preliminary data.</text>
</comment>
<dbReference type="GO" id="GO:0008832">
    <property type="term" value="F:dGTPase activity"/>
    <property type="evidence" value="ECO:0007669"/>
    <property type="project" value="TreeGrafter"/>
</dbReference>
<dbReference type="Proteomes" id="UP001108027">
    <property type="component" value="Unassembled WGS sequence"/>
</dbReference>
<dbReference type="InterPro" id="IPR006674">
    <property type="entry name" value="HD_domain"/>
</dbReference>
<accession>A0A9Q3YN50</accession>
<dbReference type="PANTHER" id="PTHR11373">
    <property type="entry name" value="DEOXYNUCLEOSIDE TRIPHOSPHATE TRIPHOSPHOHYDROLASE"/>
    <property type="match status" value="1"/>
</dbReference>
<dbReference type="InterPro" id="IPR003607">
    <property type="entry name" value="HD/PDEase_dom"/>
</dbReference>
<protein>
    <submittedName>
        <fullName evidence="2">HD domain-containing protein</fullName>
    </submittedName>
</protein>
<keyword evidence="3" id="KW-1185">Reference proteome</keyword>
<dbReference type="Pfam" id="PF01966">
    <property type="entry name" value="HD"/>
    <property type="match status" value="1"/>
</dbReference>